<dbReference type="Gene3D" id="3.40.50.2000">
    <property type="entry name" value="Glycogen Phosphorylase B"/>
    <property type="match status" value="1"/>
</dbReference>
<sequence length="173" mass="20208">MKAIKLILLTYAKFRYGIRGGKIVNFTQAFQRARYIVVIMPRKKEQFLIAYEMLKNIPGKFNITVIAMAEYRDYFTVKKYRYVEVGEDDISIFGLPKKNFIKKIALFRYDIAIDMSFDFDIFNAWLCQKINSGIKIGFKKENADLFYNFQLAIGEETDMKSAYIGMIGSLSIF</sequence>
<organism evidence="1 2">
    <name type="scientific">Candidatus Thermokryptus mobilis</name>
    <dbReference type="NCBI Taxonomy" id="1643428"/>
    <lineage>
        <taxon>Bacteria</taxon>
        <taxon>Pseudomonadati</taxon>
        <taxon>Candidatus Kryptoniota</taxon>
        <taxon>Candidatus Thermokryptus</taxon>
    </lineage>
</organism>
<dbReference type="OrthoDB" id="9788870at2"/>
<dbReference type="EMBL" id="FAOO01000005">
    <property type="protein sequence ID" value="CUU03966.1"/>
    <property type="molecule type" value="Genomic_DNA"/>
</dbReference>
<reference evidence="2" key="1">
    <citation type="submission" date="2015-11" db="EMBL/GenBank/DDBJ databases">
        <authorList>
            <person name="Varghese N."/>
        </authorList>
    </citation>
    <scope>NUCLEOTIDE SEQUENCE [LARGE SCALE GENOMIC DNA]</scope>
</reference>
<dbReference type="STRING" id="1643428.GCA_001442855_00844"/>
<evidence type="ECO:0000313" key="1">
    <source>
        <dbReference type="EMBL" id="CUU03966.1"/>
    </source>
</evidence>
<dbReference type="Proteomes" id="UP000320623">
    <property type="component" value="Unassembled WGS sequence"/>
</dbReference>
<accession>A0A0S4MYF8</accession>
<protein>
    <submittedName>
        <fullName evidence="1">Uncharacterized protein</fullName>
    </submittedName>
</protein>
<keyword evidence="2" id="KW-1185">Reference proteome</keyword>
<dbReference type="Pfam" id="PF21857">
    <property type="entry name" value="DUF6913"/>
    <property type="match status" value="1"/>
</dbReference>
<dbReference type="AlphaFoldDB" id="A0A0S4MYF8"/>
<proteinExistence type="predicted"/>
<dbReference type="InterPro" id="IPR054207">
    <property type="entry name" value="DUF6913"/>
</dbReference>
<evidence type="ECO:0000313" key="2">
    <source>
        <dbReference type="Proteomes" id="UP000320623"/>
    </source>
</evidence>
<name>A0A0S4MYF8_9BACT</name>
<dbReference type="RefSeq" id="WP_140944644.1">
    <property type="nucleotide sequence ID" value="NZ_FAOO01000005.1"/>
</dbReference>
<gene>
    <name evidence="1" type="ORF">JGI1_00867</name>
</gene>